<dbReference type="OrthoDB" id="7809088at2"/>
<evidence type="ECO:0000313" key="2">
    <source>
        <dbReference type="EMBL" id="KON98547.1"/>
    </source>
</evidence>
<name>A0A0M0HA05_ANEMI</name>
<dbReference type="Gene3D" id="3.20.20.70">
    <property type="entry name" value="Aldolase class I"/>
    <property type="match status" value="1"/>
</dbReference>
<evidence type="ECO:0000313" key="5">
    <source>
        <dbReference type="Proteomes" id="UP000182836"/>
    </source>
</evidence>
<dbReference type="InterPro" id="IPR036112">
    <property type="entry name" value="ComA_synth_sf"/>
</dbReference>
<dbReference type="Proteomes" id="UP000037269">
    <property type="component" value="Unassembled WGS sequence"/>
</dbReference>
<dbReference type="Pfam" id="PF02679">
    <property type="entry name" value="ComA"/>
    <property type="match status" value="1"/>
</dbReference>
<evidence type="ECO:0000256" key="1">
    <source>
        <dbReference type="ARBA" id="ARBA00010424"/>
    </source>
</evidence>
<reference evidence="2 4" key="1">
    <citation type="submission" date="2015-07" db="EMBL/GenBank/DDBJ databases">
        <title>Fjat-14205 dsm 2895.</title>
        <authorList>
            <person name="Liu B."/>
            <person name="Wang J."/>
            <person name="Zhu Y."/>
            <person name="Liu G."/>
            <person name="Chen Q."/>
            <person name="Chen Z."/>
            <person name="Lan J."/>
            <person name="Che J."/>
            <person name="Ge C."/>
            <person name="Shi H."/>
            <person name="Pan Z."/>
            <person name="Liu X."/>
        </authorList>
    </citation>
    <scope>NUCLEOTIDE SEQUENCE [LARGE SCALE GENOMIC DNA]</scope>
    <source>
        <strain evidence="2 4">DSM 2895</strain>
    </source>
</reference>
<proteinExistence type="inferred from homology"/>
<dbReference type="GeneID" id="42306394"/>
<keyword evidence="4" id="KW-1185">Reference proteome</keyword>
<evidence type="ECO:0000313" key="3">
    <source>
        <dbReference type="EMBL" id="SDI17801.1"/>
    </source>
</evidence>
<organism evidence="2 4">
    <name type="scientific">Aneurinibacillus migulanus</name>
    <name type="common">Bacillus migulanus</name>
    <dbReference type="NCBI Taxonomy" id="47500"/>
    <lineage>
        <taxon>Bacteria</taxon>
        <taxon>Bacillati</taxon>
        <taxon>Bacillota</taxon>
        <taxon>Bacilli</taxon>
        <taxon>Bacillales</taxon>
        <taxon>Paenibacillaceae</taxon>
        <taxon>Aneurinibacillus group</taxon>
        <taxon>Aneurinibacillus</taxon>
    </lineage>
</organism>
<dbReference type="AlphaFoldDB" id="A0A0M0HA05"/>
<protein>
    <submittedName>
        <fullName evidence="3">Phosphosulfolactate synthase</fullName>
    </submittedName>
</protein>
<comment type="similarity">
    <text evidence="1">Belongs to the phosphosulfolactate synthase family.</text>
</comment>
<dbReference type="PATRIC" id="fig|47500.9.peg.4313"/>
<sequence length="287" mass="32101">MNHPDVAYHPRLADPAGERVDKSKDFGLTMIIDKGIGLASFEEFLQLAGQYVDYIKLGFGTTVLYPPEILQKKLLLAQKSGVALYPGGTLFEIAYYQGVLTSYLDSIEKLGFSYLEISDGTIELPASERHNMIREITARGFTVITECGKKAGGSHLSVEDLHKTLYSDLEQGASHVIVEGRESGTDVGIYDKKGRIDPEFLTAVEQAIPGDVRKRLIWEAPQKNQQIELLRFWGRNVNMGNIQFEDAYNLECLRRGLRFDTFLLRHESAAVQADCLPDYKNAGHIIS</sequence>
<dbReference type="Proteomes" id="UP000182836">
    <property type="component" value="Unassembled WGS sequence"/>
</dbReference>
<dbReference type="STRING" id="47500.AF333_14540"/>
<dbReference type="EMBL" id="LGUG01000004">
    <property type="protein sequence ID" value="KON98547.1"/>
    <property type="molecule type" value="Genomic_DNA"/>
</dbReference>
<dbReference type="InterPro" id="IPR003830">
    <property type="entry name" value="ComA_synth"/>
</dbReference>
<evidence type="ECO:0000313" key="4">
    <source>
        <dbReference type="Proteomes" id="UP000037269"/>
    </source>
</evidence>
<reference evidence="3 5" key="2">
    <citation type="submission" date="2016-10" db="EMBL/GenBank/DDBJ databases">
        <authorList>
            <person name="de Groot N.N."/>
        </authorList>
    </citation>
    <scope>NUCLEOTIDE SEQUENCE [LARGE SCALE GENOMIC DNA]</scope>
    <source>
        <strain evidence="3 5">DSM 2895</strain>
    </source>
</reference>
<accession>A0A0M0HA05</accession>
<dbReference type="SUPFAM" id="SSF102110">
    <property type="entry name" value="(2r)-phospho-3-sulfolactate synthase ComA"/>
    <property type="match status" value="1"/>
</dbReference>
<dbReference type="EMBL" id="FNED01000002">
    <property type="protein sequence ID" value="SDI17801.1"/>
    <property type="molecule type" value="Genomic_DNA"/>
</dbReference>
<dbReference type="RefSeq" id="WP_043064295.1">
    <property type="nucleotide sequence ID" value="NZ_BJOA01000234.1"/>
</dbReference>
<dbReference type="InterPro" id="IPR013785">
    <property type="entry name" value="Aldolase_TIM"/>
</dbReference>
<gene>
    <name evidence="2" type="ORF">AF333_14540</name>
    <name evidence="3" type="ORF">SAMN04487909_10213</name>
</gene>